<dbReference type="RefSeq" id="WP_155175445.1">
    <property type="nucleotide sequence ID" value="NZ_BAAAFL010000010.1"/>
</dbReference>
<proteinExistence type="predicted"/>
<name>A0ABW9RVC0_9BACT</name>
<dbReference type="EMBL" id="SMLW01000655">
    <property type="protein sequence ID" value="MTI28177.1"/>
    <property type="molecule type" value="Genomic_DNA"/>
</dbReference>
<gene>
    <name evidence="1" type="ORF">E1163_24685</name>
</gene>
<dbReference type="InterPro" id="IPR016064">
    <property type="entry name" value="NAD/diacylglycerol_kinase_sf"/>
</dbReference>
<comment type="caution">
    <text evidence="1">The sequence shown here is derived from an EMBL/GenBank/DDBJ whole genome shotgun (WGS) entry which is preliminary data.</text>
</comment>
<dbReference type="PANTHER" id="PTHR13158">
    <property type="match status" value="1"/>
</dbReference>
<organism evidence="1 2">
    <name type="scientific">Fulvivirga kasyanovii</name>
    <dbReference type="NCBI Taxonomy" id="396812"/>
    <lineage>
        <taxon>Bacteria</taxon>
        <taxon>Pseudomonadati</taxon>
        <taxon>Bacteroidota</taxon>
        <taxon>Cytophagia</taxon>
        <taxon>Cytophagales</taxon>
        <taxon>Fulvivirgaceae</taxon>
        <taxon>Fulvivirga</taxon>
    </lineage>
</organism>
<keyword evidence="2" id="KW-1185">Reference proteome</keyword>
<dbReference type="GO" id="GO:0016301">
    <property type="term" value="F:kinase activity"/>
    <property type="evidence" value="ECO:0007669"/>
    <property type="project" value="UniProtKB-KW"/>
</dbReference>
<dbReference type="Proteomes" id="UP000798808">
    <property type="component" value="Unassembled WGS sequence"/>
</dbReference>
<keyword evidence="1" id="KW-0418">Kinase</keyword>
<accession>A0ABW9RVC0</accession>
<protein>
    <submittedName>
        <fullName evidence="1">Sugar kinase</fullName>
    </submittedName>
</protein>
<dbReference type="PANTHER" id="PTHR13158:SF5">
    <property type="entry name" value="NAD KINASE 2, MITOCHONDRIAL"/>
    <property type="match status" value="1"/>
</dbReference>
<evidence type="ECO:0000313" key="2">
    <source>
        <dbReference type="Proteomes" id="UP000798808"/>
    </source>
</evidence>
<reference evidence="1 2" key="1">
    <citation type="submission" date="2019-02" db="EMBL/GenBank/DDBJ databases">
        <authorList>
            <person name="Goldberg S.R."/>
            <person name="Haltli B.A."/>
            <person name="Correa H."/>
            <person name="Russell K.G."/>
        </authorList>
    </citation>
    <scope>NUCLEOTIDE SEQUENCE [LARGE SCALE GENOMIC DNA]</scope>
    <source>
        <strain evidence="1 2">JCM 16186</strain>
    </source>
</reference>
<keyword evidence="1" id="KW-0808">Transferase</keyword>
<evidence type="ECO:0000313" key="1">
    <source>
        <dbReference type="EMBL" id="MTI28177.1"/>
    </source>
</evidence>
<dbReference type="SUPFAM" id="SSF111331">
    <property type="entry name" value="NAD kinase/diacylglycerol kinase-like"/>
    <property type="match status" value="1"/>
</dbReference>
<dbReference type="InterPro" id="IPR017437">
    <property type="entry name" value="ATP-NAD_kinase_PpnK-typ_C"/>
</dbReference>
<sequence length="308" mass="34264">MEFERIVLVKNKTRLEKLIEKFNTKPQAKFYIEHSGGDFEDYEQEHNTFYNSLLTVQRTVTRQLKTTVLEKDFLPSYIFTDTDLIVVLGQDGLVANTAKYVGSNPILAINPDPERNSGVLLPFNVGNYQDGLAQSLRGNVGIKKVTLAEAELNDGQKLLAFNDFFIGKANHTSARYRITFGDQTETQSSSGLIVSTGAGSTGWLSSVFNEYNGLSQFFGAGSSTYSYEMQWDDDRLCFIVREPYRSPSTSSKLVVGAVNKQIKLTIESQMPENGVIFSDGVLEDYLEFNSGRKVSTGTASEKACLISR</sequence>
<dbReference type="Gene3D" id="2.60.200.30">
    <property type="entry name" value="Probable inorganic polyphosphate/atp-NAD kinase, domain 2"/>
    <property type="match status" value="1"/>
</dbReference>